<protein>
    <submittedName>
        <fullName evidence="1">Uncharacterized protein</fullName>
    </submittedName>
</protein>
<organism evidence="1 2">
    <name type="scientific">Setomelanomma holmii</name>
    <dbReference type="NCBI Taxonomy" id="210430"/>
    <lineage>
        <taxon>Eukaryota</taxon>
        <taxon>Fungi</taxon>
        <taxon>Dikarya</taxon>
        <taxon>Ascomycota</taxon>
        <taxon>Pezizomycotina</taxon>
        <taxon>Dothideomycetes</taxon>
        <taxon>Pleosporomycetidae</taxon>
        <taxon>Pleosporales</taxon>
        <taxon>Pleosporineae</taxon>
        <taxon>Phaeosphaeriaceae</taxon>
        <taxon>Setomelanomma</taxon>
    </lineage>
</organism>
<dbReference type="EMBL" id="ML978295">
    <property type="protein sequence ID" value="KAF2024442.1"/>
    <property type="molecule type" value="Genomic_DNA"/>
</dbReference>
<sequence length="285" mass="31007">MPLCSLHLLSLHPTTPNPLSTFLSILKSSNNKPLVISRVIRWIILPTQISTEHLLARNTHWDLFLILPSTDALPAQVSKLVQHHWHITAGVPSRLVQGFGEKNRGLLHPDASAVPELSSENGKGVQTTSSSQNLELSAGLEAWIESFVGAGGKEAKGAVSMFNLLAFKPGQKAEYLKYGAAFAKSIGSRHGGDAKVVGNVVTPSKPRDTEAEGGEKAQDASQDGWDEIALAHYPSILHFRDMLLSRDYQEVNHRYRVPSLRDTAILMTSEIGIEELVRGGGEAKL</sequence>
<keyword evidence="2" id="KW-1185">Reference proteome</keyword>
<dbReference type="PANTHER" id="PTHR40257">
    <property type="match status" value="1"/>
</dbReference>
<evidence type="ECO:0000313" key="2">
    <source>
        <dbReference type="Proteomes" id="UP000799777"/>
    </source>
</evidence>
<dbReference type="OrthoDB" id="265717at2759"/>
<dbReference type="AlphaFoldDB" id="A0A9P4GZS4"/>
<dbReference type="PANTHER" id="PTHR40257:SF1">
    <property type="entry name" value="DUF1330 DOMAIN-CONTAINING PROTEIN"/>
    <property type="match status" value="1"/>
</dbReference>
<dbReference type="Proteomes" id="UP000799777">
    <property type="component" value="Unassembled WGS sequence"/>
</dbReference>
<gene>
    <name evidence="1" type="ORF">EK21DRAFT_104653</name>
</gene>
<reference evidence="1" key="1">
    <citation type="journal article" date="2020" name="Stud. Mycol.">
        <title>101 Dothideomycetes genomes: a test case for predicting lifestyles and emergence of pathogens.</title>
        <authorList>
            <person name="Haridas S."/>
            <person name="Albert R."/>
            <person name="Binder M."/>
            <person name="Bloem J."/>
            <person name="Labutti K."/>
            <person name="Salamov A."/>
            <person name="Andreopoulos B."/>
            <person name="Baker S."/>
            <person name="Barry K."/>
            <person name="Bills G."/>
            <person name="Bluhm B."/>
            <person name="Cannon C."/>
            <person name="Castanera R."/>
            <person name="Culley D."/>
            <person name="Daum C."/>
            <person name="Ezra D."/>
            <person name="Gonzalez J."/>
            <person name="Henrissat B."/>
            <person name="Kuo A."/>
            <person name="Liang C."/>
            <person name="Lipzen A."/>
            <person name="Lutzoni F."/>
            <person name="Magnuson J."/>
            <person name="Mondo S."/>
            <person name="Nolan M."/>
            <person name="Ohm R."/>
            <person name="Pangilinan J."/>
            <person name="Park H.-J."/>
            <person name="Ramirez L."/>
            <person name="Alfaro M."/>
            <person name="Sun H."/>
            <person name="Tritt A."/>
            <person name="Yoshinaga Y."/>
            <person name="Zwiers L.-H."/>
            <person name="Turgeon B."/>
            <person name="Goodwin S."/>
            <person name="Spatafora J."/>
            <person name="Crous P."/>
            <person name="Grigoriev I."/>
        </authorList>
    </citation>
    <scope>NUCLEOTIDE SEQUENCE</scope>
    <source>
        <strain evidence="1">CBS 110217</strain>
    </source>
</reference>
<comment type="caution">
    <text evidence="1">The sequence shown here is derived from an EMBL/GenBank/DDBJ whole genome shotgun (WGS) entry which is preliminary data.</text>
</comment>
<proteinExistence type="predicted"/>
<accession>A0A9P4GZS4</accession>
<evidence type="ECO:0000313" key="1">
    <source>
        <dbReference type="EMBL" id="KAF2024442.1"/>
    </source>
</evidence>
<dbReference type="Gene3D" id="3.30.70.100">
    <property type="match status" value="1"/>
</dbReference>
<name>A0A9P4GZS4_9PLEO</name>